<dbReference type="RefSeq" id="WP_145082263.1">
    <property type="nucleotide sequence ID" value="NZ_CP036298.1"/>
</dbReference>
<protein>
    <recommendedName>
        <fullName evidence="9">Aspartate 1-decarboxylase</fullName>
        <ecNumber evidence="9">4.1.1.11</ecNumber>
    </recommendedName>
    <alternativeName>
        <fullName evidence="9">Aspartate alpha-decarboxylase</fullName>
    </alternativeName>
    <component>
        <recommendedName>
            <fullName evidence="9">Aspartate 1-decarboxylase beta chain</fullName>
        </recommendedName>
    </component>
    <component>
        <recommendedName>
            <fullName evidence="9">Aspartate 1-decarboxylase alpha chain</fullName>
        </recommendedName>
    </component>
</protein>
<gene>
    <name evidence="9 14" type="primary">panD</name>
    <name evidence="14" type="ORF">Q31a_46250</name>
</gene>
<evidence type="ECO:0000256" key="11">
    <source>
        <dbReference type="PIRSR" id="PIRSR006246-2"/>
    </source>
</evidence>
<feature type="binding site" evidence="9 11">
    <location>
        <position position="57"/>
    </location>
    <ligand>
        <name>substrate</name>
    </ligand>
</feature>
<feature type="chain" id="PRO_5023547588" description="Aspartate 1-decarboxylase alpha chain" evidence="9 13">
    <location>
        <begin position="25"/>
        <end position="138"/>
    </location>
</feature>
<name>A0A518GCF6_9BACT</name>
<feature type="active site" description="Schiff-base intermediate with substrate; via pyruvic acid" evidence="9 10">
    <location>
        <position position="25"/>
    </location>
</feature>
<proteinExistence type="inferred from homology"/>
<dbReference type="AlphaFoldDB" id="A0A518GCF6"/>
<dbReference type="OrthoDB" id="9803983at2"/>
<dbReference type="GO" id="GO:0006523">
    <property type="term" value="P:alanine biosynthetic process"/>
    <property type="evidence" value="ECO:0007669"/>
    <property type="project" value="InterPro"/>
</dbReference>
<dbReference type="Pfam" id="PF02261">
    <property type="entry name" value="Asp_decarbox"/>
    <property type="match status" value="1"/>
</dbReference>
<keyword evidence="4 9" id="KW-0068">Autocatalytic cleavage</keyword>
<dbReference type="InterPro" id="IPR009010">
    <property type="entry name" value="Asp_de-COase-like_dom_sf"/>
</dbReference>
<evidence type="ECO:0000256" key="4">
    <source>
        <dbReference type="ARBA" id="ARBA00022813"/>
    </source>
</evidence>
<dbReference type="PIRSF" id="PIRSF006246">
    <property type="entry name" value="Asp_decarbox"/>
    <property type="match status" value="1"/>
</dbReference>
<dbReference type="CDD" id="cd06919">
    <property type="entry name" value="Asp_decarbox"/>
    <property type="match status" value="1"/>
</dbReference>
<evidence type="ECO:0000256" key="9">
    <source>
        <dbReference type="HAMAP-Rule" id="MF_00446"/>
    </source>
</evidence>
<comment type="cofactor">
    <cofactor evidence="9 10">
        <name>pyruvate</name>
        <dbReference type="ChEBI" id="CHEBI:15361"/>
    </cofactor>
    <text evidence="9 10">Binds 1 pyruvoyl group covalently per subunit.</text>
</comment>
<comment type="PTM">
    <text evidence="9 12">Is synthesized initially as an inactive proenzyme, which is activated by self-cleavage at a specific serine bond to produce a beta-subunit with a hydroxyl group at its C-terminus and an alpha-subunit with a pyruvoyl group at its N-terminus.</text>
</comment>
<keyword evidence="1 9" id="KW-0963">Cytoplasm</keyword>
<dbReference type="PANTHER" id="PTHR21012">
    <property type="entry name" value="ASPARTATE 1-DECARBOXYLASE"/>
    <property type="match status" value="1"/>
</dbReference>
<dbReference type="EC" id="4.1.1.11" evidence="9"/>
<keyword evidence="15" id="KW-1185">Reference proteome</keyword>
<evidence type="ECO:0000256" key="7">
    <source>
        <dbReference type="ARBA" id="ARBA00023270"/>
    </source>
</evidence>
<comment type="subcellular location">
    <subcellularLocation>
        <location evidence="9">Cytoplasm</location>
    </subcellularLocation>
</comment>
<reference evidence="14 15" key="1">
    <citation type="submission" date="2019-02" db="EMBL/GenBank/DDBJ databases">
        <title>Deep-cultivation of Planctomycetes and their phenomic and genomic characterization uncovers novel biology.</title>
        <authorList>
            <person name="Wiegand S."/>
            <person name="Jogler M."/>
            <person name="Boedeker C."/>
            <person name="Pinto D."/>
            <person name="Vollmers J."/>
            <person name="Rivas-Marin E."/>
            <person name="Kohn T."/>
            <person name="Peeters S.H."/>
            <person name="Heuer A."/>
            <person name="Rast P."/>
            <person name="Oberbeckmann S."/>
            <person name="Bunk B."/>
            <person name="Jeske O."/>
            <person name="Meyerdierks A."/>
            <person name="Storesund J.E."/>
            <person name="Kallscheuer N."/>
            <person name="Luecker S."/>
            <person name="Lage O.M."/>
            <person name="Pohl T."/>
            <person name="Merkel B.J."/>
            <person name="Hornburger P."/>
            <person name="Mueller R.-W."/>
            <person name="Bruemmer F."/>
            <person name="Labrenz M."/>
            <person name="Spormann A.M."/>
            <person name="Op den Camp H."/>
            <person name="Overmann J."/>
            <person name="Amann R."/>
            <person name="Jetten M.S.M."/>
            <person name="Mascher T."/>
            <person name="Medema M.H."/>
            <person name="Devos D.P."/>
            <person name="Kaster A.-K."/>
            <person name="Ovreas L."/>
            <person name="Rohde M."/>
            <person name="Galperin M.Y."/>
            <person name="Jogler C."/>
        </authorList>
    </citation>
    <scope>NUCLEOTIDE SEQUENCE [LARGE SCALE GENOMIC DNA]</scope>
    <source>
        <strain evidence="14 15">Q31a</strain>
    </source>
</reference>
<sequence length="138" mass="15013">MYRKFLRSKIHRATVTQADVDYEGSLTIPPNLLQAADIRPYEAVHVWNVTRGTRVETYAITGVEGSTDICANGAAAHLIQPGDIIIIATFAFVAEAEEMPAVEPRVVFVDAGNKMVQLDTEVAGPLRRAAIERAADCC</sequence>
<evidence type="ECO:0000256" key="12">
    <source>
        <dbReference type="PIRSR" id="PIRSR006246-3"/>
    </source>
</evidence>
<comment type="catalytic activity">
    <reaction evidence="9">
        <text>L-aspartate + H(+) = beta-alanine + CO2</text>
        <dbReference type="Rhea" id="RHEA:19497"/>
        <dbReference type="ChEBI" id="CHEBI:15378"/>
        <dbReference type="ChEBI" id="CHEBI:16526"/>
        <dbReference type="ChEBI" id="CHEBI:29991"/>
        <dbReference type="ChEBI" id="CHEBI:57966"/>
        <dbReference type="EC" id="4.1.1.11"/>
    </reaction>
</comment>
<evidence type="ECO:0000256" key="10">
    <source>
        <dbReference type="PIRSR" id="PIRSR006246-1"/>
    </source>
</evidence>
<feature type="modified residue" description="Pyruvic acid (Ser)" evidence="9 12">
    <location>
        <position position="25"/>
    </location>
</feature>
<evidence type="ECO:0000256" key="2">
    <source>
        <dbReference type="ARBA" id="ARBA00022655"/>
    </source>
</evidence>
<evidence type="ECO:0000256" key="5">
    <source>
        <dbReference type="ARBA" id="ARBA00023145"/>
    </source>
</evidence>
<feature type="chain" id="PRO_5023547589" description="Aspartate 1-decarboxylase beta chain" evidence="9 13">
    <location>
        <begin position="1"/>
        <end position="24"/>
    </location>
</feature>
<keyword evidence="6 9" id="KW-0456">Lyase</keyword>
<dbReference type="InterPro" id="IPR003190">
    <property type="entry name" value="Asp_decarbox"/>
</dbReference>
<dbReference type="GO" id="GO:0005829">
    <property type="term" value="C:cytosol"/>
    <property type="evidence" value="ECO:0007669"/>
    <property type="project" value="TreeGrafter"/>
</dbReference>
<keyword evidence="5 9" id="KW-0865">Zymogen</keyword>
<feature type="binding site" evidence="9 11">
    <location>
        <begin position="73"/>
        <end position="75"/>
    </location>
    <ligand>
        <name>substrate</name>
    </ligand>
</feature>
<evidence type="ECO:0000256" key="13">
    <source>
        <dbReference type="PIRSR" id="PIRSR006246-5"/>
    </source>
</evidence>
<comment type="similarity">
    <text evidence="9">Belongs to the PanD family.</text>
</comment>
<feature type="active site" description="Proton donor" evidence="9 10">
    <location>
        <position position="58"/>
    </location>
</feature>
<dbReference type="Proteomes" id="UP000318017">
    <property type="component" value="Chromosome"/>
</dbReference>
<dbReference type="SUPFAM" id="SSF50692">
    <property type="entry name" value="ADC-like"/>
    <property type="match status" value="1"/>
</dbReference>
<evidence type="ECO:0000313" key="15">
    <source>
        <dbReference type="Proteomes" id="UP000318017"/>
    </source>
</evidence>
<comment type="pathway">
    <text evidence="9">Cofactor biosynthesis; (R)-pantothenate biosynthesis; beta-alanine from L-aspartate: step 1/1.</text>
</comment>
<dbReference type="UniPathway" id="UPA00028">
    <property type="reaction ID" value="UER00002"/>
</dbReference>
<keyword evidence="7 9" id="KW-0704">Schiff base</keyword>
<evidence type="ECO:0000256" key="3">
    <source>
        <dbReference type="ARBA" id="ARBA00022793"/>
    </source>
</evidence>
<dbReference type="KEGG" id="ahel:Q31a_46250"/>
<keyword evidence="3 9" id="KW-0210">Decarboxylase</keyword>
<dbReference type="NCBIfam" id="TIGR00223">
    <property type="entry name" value="panD"/>
    <property type="match status" value="1"/>
</dbReference>
<keyword evidence="8 9" id="KW-0670">Pyruvate</keyword>
<dbReference type="GO" id="GO:0015940">
    <property type="term" value="P:pantothenate biosynthetic process"/>
    <property type="evidence" value="ECO:0007669"/>
    <property type="project" value="UniProtKB-UniRule"/>
</dbReference>
<accession>A0A518GCF6</accession>
<evidence type="ECO:0000256" key="6">
    <source>
        <dbReference type="ARBA" id="ARBA00023239"/>
    </source>
</evidence>
<evidence type="ECO:0000256" key="1">
    <source>
        <dbReference type="ARBA" id="ARBA00022490"/>
    </source>
</evidence>
<keyword evidence="2 9" id="KW-0566">Pantothenate biosynthesis</keyword>
<dbReference type="Gene3D" id="2.40.40.20">
    <property type="match status" value="1"/>
</dbReference>
<evidence type="ECO:0000313" key="14">
    <source>
        <dbReference type="EMBL" id="QDV26253.1"/>
    </source>
</evidence>
<comment type="subunit">
    <text evidence="9">Heterooctamer of four alpha and four beta subunits.</text>
</comment>
<dbReference type="HAMAP" id="MF_00446">
    <property type="entry name" value="PanD"/>
    <property type="match status" value="1"/>
</dbReference>
<dbReference type="PANTHER" id="PTHR21012:SF0">
    <property type="entry name" value="ASPARTATE 1-DECARBOXYLASE"/>
    <property type="match status" value="1"/>
</dbReference>
<organism evidence="14 15">
    <name type="scientific">Aureliella helgolandensis</name>
    <dbReference type="NCBI Taxonomy" id="2527968"/>
    <lineage>
        <taxon>Bacteria</taxon>
        <taxon>Pseudomonadati</taxon>
        <taxon>Planctomycetota</taxon>
        <taxon>Planctomycetia</taxon>
        <taxon>Pirellulales</taxon>
        <taxon>Pirellulaceae</taxon>
        <taxon>Aureliella</taxon>
    </lineage>
</organism>
<comment type="function">
    <text evidence="9">Catalyzes the pyruvoyl-dependent decarboxylation of aspartate to produce beta-alanine.</text>
</comment>
<evidence type="ECO:0000256" key="8">
    <source>
        <dbReference type="ARBA" id="ARBA00023317"/>
    </source>
</evidence>
<dbReference type="EMBL" id="CP036298">
    <property type="protein sequence ID" value="QDV26253.1"/>
    <property type="molecule type" value="Genomic_DNA"/>
</dbReference>
<dbReference type="GO" id="GO:0004068">
    <property type="term" value="F:aspartate 1-decarboxylase activity"/>
    <property type="evidence" value="ECO:0007669"/>
    <property type="project" value="UniProtKB-UniRule"/>
</dbReference>